<evidence type="ECO:0000313" key="6">
    <source>
        <dbReference type="Proteomes" id="UP000004374"/>
    </source>
</evidence>
<name>I1DSQ0_9GAMM</name>
<dbReference type="Pfam" id="PF00114">
    <property type="entry name" value="Pilin"/>
    <property type="match status" value="1"/>
</dbReference>
<keyword evidence="6" id="KW-1185">Reference proteome</keyword>
<keyword evidence="4" id="KW-0472">Membrane</keyword>
<dbReference type="Proteomes" id="UP000004374">
    <property type="component" value="Unassembled WGS sequence"/>
</dbReference>
<dbReference type="InterPro" id="IPR001082">
    <property type="entry name" value="Pilin"/>
</dbReference>
<keyword evidence="4" id="KW-0812">Transmembrane</keyword>
<dbReference type="InterPro" id="IPR045584">
    <property type="entry name" value="Pilin-like"/>
</dbReference>
<evidence type="ECO:0000313" key="5">
    <source>
        <dbReference type="EMBL" id="GAB57078.1"/>
    </source>
</evidence>
<keyword evidence="2" id="KW-0488">Methylation</keyword>
<reference evidence="5 6" key="1">
    <citation type="journal article" date="2012" name="J. Bacteriol.">
        <title>Genome Sequence of the Protease-Producing Bacterium Rheinheimera nanhaiensis E407-8T, Isolated from Deep-Sea Sediment of the South China Sea.</title>
        <authorList>
            <person name="Zhang X.-Y."/>
            <person name="Zhang Y.-J."/>
            <person name="Qin Q.-L."/>
            <person name="Xie B.-B."/>
            <person name="Chen X.-L."/>
            <person name="Zhou B.-C."/>
            <person name="Zhang Y.-Z."/>
        </authorList>
    </citation>
    <scope>NUCLEOTIDE SEQUENCE [LARGE SCALE GENOMIC DNA]</scope>
    <source>
        <strain evidence="5 6">E407-8</strain>
    </source>
</reference>
<feature type="transmembrane region" description="Helical" evidence="4">
    <location>
        <begin position="7"/>
        <end position="28"/>
    </location>
</feature>
<proteinExistence type="inferred from homology"/>
<dbReference type="RefSeq" id="WP_008217516.1">
    <property type="nucleotide sequence ID" value="NZ_BAFK01000001.1"/>
</dbReference>
<gene>
    <name evidence="5" type="primary">pilA</name>
    <name evidence="5" type="ORF">RNAN_0041</name>
</gene>
<dbReference type="Gene3D" id="3.30.700.10">
    <property type="entry name" value="Glycoprotein, Type 4 Pilin"/>
    <property type="match status" value="1"/>
</dbReference>
<dbReference type="GO" id="GO:0007155">
    <property type="term" value="P:cell adhesion"/>
    <property type="evidence" value="ECO:0007669"/>
    <property type="project" value="InterPro"/>
</dbReference>
<organism evidence="5 6">
    <name type="scientific">Rheinheimera nanhaiensis E407-8</name>
    <dbReference type="NCBI Taxonomy" id="562729"/>
    <lineage>
        <taxon>Bacteria</taxon>
        <taxon>Pseudomonadati</taxon>
        <taxon>Pseudomonadota</taxon>
        <taxon>Gammaproteobacteria</taxon>
        <taxon>Chromatiales</taxon>
        <taxon>Chromatiaceae</taxon>
        <taxon>Rheinheimera</taxon>
    </lineage>
</organism>
<dbReference type="AlphaFoldDB" id="I1DSQ0"/>
<evidence type="ECO:0000256" key="2">
    <source>
        <dbReference type="ARBA" id="ARBA00022481"/>
    </source>
</evidence>
<dbReference type="PROSITE" id="PS00409">
    <property type="entry name" value="PROKAR_NTER_METHYL"/>
    <property type="match status" value="1"/>
</dbReference>
<dbReference type="SUPFAM" id="SSF54523">
    <property type="entry name" value="Pili subunits"/>
    <property type="match status" value="1"/>
</dbReference>
<dbReference type="OrthoDB" id="5918848at2"/>
<keyword evidence="3" id="KW-0281">Fimbrium</keyword>
<dbReference type="Pfam" id="PF07963">
    <property type="entry name" value="N_methyl"/>
    <property type="match status" value="1"/>
</dbReference>
<protein>
    <submittedName>
        <fullName evidence="5">Fimbrial protein</fullName>
    </submittedName>
</protein>
<comment type="caution">
    <text evidence="5">The sequence shown here is derived from an EMBL/GenBank/DDBJ whole genome shotgun (WGS) entry which is preliminary data.</text>
</comment>
<dbReference type="GO" id="GO:0009289">
    <property type="term" value="C:pilus"/>
    <property type="evidence" value="ECO:0007669"/>
    <property type="project" value="InterPro"/>
</dbReference>
<keyword evidence="4" id="KW-1133">Transmembrane helix</keyword>
<dbReference type="EMBL" id="BAFK01000001">
    <property type="protein sequence ID" value="GAB57078.1"/>
    <property type="molecule type" value="Genomic_DNA"/>
</dbReference>
<dbReference type="PANTHER" id="PTHR30093">
    <property type="entry name" value="GENERAL SECRETION PATHWAY PROTEIN G"/>
    <property type="match status" value="1"/>
</dbReference>
<accession>I1DSQ0</accession>
<comment type="similarity">
    <text evidence="1 3">Belongs to the N-Me-Phe pilin family.</text>
</comment>
<sequence length="143" mass="14625">MKRVQQGFTLIELLIVIAIIGILAAVAIPQYQSYTAGGAVTSCYKEIKNGEAGFEFLISQGTAITPATGATALADVNVPSAQACSTHDLGADFIAGTVQGNPSVDGAVVTLRRAAATGVWTCEIGNRPAGWLASATPRGCTEV</sequence>
<dbReference type="STRING" id="562729.RNAN_0041"/>
<dbReference type="NCBIfam" id="TIGR02532">
    <property type="entry name" value="IV_pilin_GFxxxE"/>
    <property type="match status" value="1"/>
</dbReference>
<dbReference type="InterPro" id="IPR012902">
    <property type="entry name" value="N_methyl_site"/>
</dbReference>
<evidence type="ECO:0000256" key="1">
    <source>
        <dbReference type="ARBA" id="ARBA00005233"/>
    </source>
</evidence>
<evidence type="ECO:0000256" key="4">
    <source>
        <dbReference type="SAM" id="Phobius"/>
    </source>
</evidence>
<dbReference type="PANTHER" id="PTHR30093:SF34">
    <property type="entry name" value="PREPILIN PEPTIDASE-DEPENDENT PROTEIN D"/>
    <property type="match status" value="1"/>
</dbReference>
<evidence type="ECO:0000256" key="3">
    <source>
        <dbReference type="RuleBase" id="RU000389"/>
    </source>
</evidence>